<keyword evidence="6" id="KW-0170">Cobalt</keyword>
<keyword evidence="5" id="KW-0119">Carbohydrate metabolism</keyword>
<reference evidence="13" key="1">
    <citation type="submission" date="2022-06" db="EMBL/GenBank/DDBJ databases">
        <authorList>
            <consortium name="SYNGENTA / RWTH Aachen University"/>
        </authorList>
    </citation>
    <scope>NUCLEOTIDE SEQUENCE</scope>
</reference>
<keyword evidence="7" id="KW-0449">Lipoprotein</keyword>
<dbReference type="Gene3D" id="3.20.20.370">
    <property type="entry name" value="Glycoside hydrolase/deacetylase"/>
    <property type="match status" value="1"/>
</dbReference>
<dbReference type="SUPFAM" id="SSF88713">
    <property type="entry name" value="Glycoside hydrolase/deacetylase"/>
    <property type="match status" value="1"/>
</dbReference>
<evidence type="ECO:0000256" key="4">
    <source>
        <dbReference type="ARBA" id="ARBA00023024"/>
    </source>
</evidence>
<keyword evidence="3" id="KW-0336">GPI-anchor</keyword>
<organism evidence="13 14">
    <name type="scientific">Phakopsora pachyrhizi</name>
    <name type="common">Asian soybean rust disease fungus</name>
    <dbReference type="NCBI Taxonomy" id="170000"/>
    <lineage>
        <taxon>Eukaryota</taxon>
        <taxon>Fungi</taxon>
        <taxon>Dikarya</taxon>
        <taxon>Basidiomycota</taxon>
        <taxon>Pucciniomycotina</taxon>
        <taxon>Pucciniomycetes</taxon>
        <taxon>Pucciniales</taxon>
        <taxon>Phakopsoraceae</taxon>
        <taxon>Phakopsora</taxon>
    </lineage>
</organism>
<dbReference type="EMBL" id="CALTRL010005770">
    <property type="protein sequence ID" value="CAH7686086.1"/>
    <property type="molecule type" value="Genomic_DNA"/>
</dbReference>
<feature type="signal peptide" evidence="11">
    <location>
        <begin position="1"/>
        <end position="17"/>
    </location>
</feature>
<dbReference type="Proteomes" id="UP001153365">
    <property type="component" value="Unassembled WGS sequence"/>
</dbReference>
<dbReference type="InterPro" id="IPR011330">
    <property type="entry name" value="Glyco_hydro/deAcase_b/a-brl"/>
</dbReference>
<evidence type="ECO:0000256" key="11">
    <source>
        <dbReference type="SAM" id="SignalP"/>
    </source>
</evidence>
<dbReference type="PROSITE" id="PS51677">
    <property type="entry name" value="NODB"/>
    <property type="match status" value="1"/>
</dbReference>
<name>A0AAV0BH97_PHAPC</name>
<dbReference type="PANTHER" id="PTHR10587:SF135">
    <property type="entry name" value="CHITIN DEACETYLASE 3"/>
    <property type="match status" value="1"/>
</dbReference>
<evidence type="ECO:0000313" key="14">
    <source>
        <dbReference type="Proteomes" id="UP001153365"/>
    </source>
</evidence>
<dbReference type="InterPro" id="IPR050248">
    <property type="entry name" value="Polysacc_deacetylase_ArnD"/>
</dbReference>
<keyword evidence="8" id="KW-0624">Polysaccharide degradation</keyword>
<dbReference type="GO" id="GO:0000272">
    <property type="term" value="P:polysaccharide catabolic process"/>
    <property type="evidence" value="ECO:0007669"/>
    <property type="project" value="UniProtKB-KW"/>
</dbReference>
<keyword evidence="4" id="KW-0146">Chitin degradation</keyword>
<comment type="subcellular location">
    <subcellularLocation>
        <location evidence="2">Cell membrane</location>
        <topology evidence="2">Lipid-anchor</topology>
        <topology evidence="2">GPI-anchor</topology>
    </subcellularLocation>
</comment>
<dbReference type="EC" id="3.5.1.41" evidence="9"/>
<dbReference type="Pfam" id="PF01522">
    <property type="entry name" value="Polysacc_deac_1"/>
    <property type="match status" value="1"/>
</dbReference>
<keyword evidence="3" id="KW-0472">Membrane</keyword>
<evidence type="ECO:0000256" key="9">
    <source>
        <dbReference type="ARBA" id="ARBA00024056"/>
    </source>
</evidence>
<gene>
    <name evidence="13" type="ORF">PPACK8108_LOCUS20691</name>
</gene>
<feature type="chain" id="PRO_5043773695" description="chitin deacetylase" evidence="11">
    <location>
        <begin position="18"/>
        <end position="342"/>
    </location>
</feature>
<dbReference type="GO" id="GO:0004099">
    <property type="term" value="F:chitin deacetylase activity"/>
    <property type="evidence" value="ECO:0007669"/>
    <property type="project" value="UniProtKB-EC"/>
</dbReference>
<comment type="cofactor">
    <cofactor evidence="1">
        <name>Co(2+)</name>
        <dbReference type="ChEBI" id="CHEBI:48828"/>
    </cofactor>
</comment>
<keyword evidence="3" id="KW-0325">Glycoprotein</keyword>
<evidence type="ECO:0000256" key="2">
    <source>
        <dbReference type="ARBA" id="ARBA00004609"/>
    </source>
</evidence>
<evidence type="ECO:0000259" key="12">
    <source>
        <dbReference type="PROSITE" id="PS51677"/>
    </source>
</evidence>
<evidence type="ECO:0000256" key="7">
    <source>
        <dbReference type="ARBA" id="ARBA00023288"/>
    </source>
</evidence>
<evidence type="ECO:0000256" key="6">
    <source>
        <dbReference type="ARBA" id="ARBA00023285"/>
    </source>
</evidence>
<dbReference type="GO" id="GO:0009272">
    <property type="term" value="P:fungal-type cell wall biogenesis"/>
    <property type="evidence" value="ECO:0007669"/>
    <property type="project" value="UniProtKB-ARBA"/>
</dbReference>
<accession>A0AAV0BH97</accession>
<evidence type="ECO:0000256" key="8">
    <source>
        <dbReference type="ARBA" id="ARBA00023326"/>
    </source>
</evidence>
<dbReference type="PANTHER" id="PTHR10587">
    <property type="entry name" value="GLYCOSYL TRANSFERASE-RELATED"/>
    <property type="match status" value="1"/>
</dbReference>
<dbReference type="InterPro" id="IPR002509">
    <property type="entry name" value="NODB_dom"/>
</dbReference>
<keyword evidence="11" id="KW-0732">Signal</keyword>
<evidence type="ECO:0000256" key="10">
    <source>
        <dbReference type="ARBA" id="ARBA00048494"/>
    </source>
</evidence>
<comment type="catalytic activity">
    <reaction evidence="10">
        <text>[(1-&gt;4)-N-acetyl-beta-D-glucosaminyl](n) + n H2O = chitosan + n acetate</text>
        <dbReference type="Rhea" id="RHEA:10464"/>
        <dbReference type="Rhea" id="RHEA-COMP:9593"/>
        <dbReference type="Rhea" id="RHEA-COMP:9597"/>
        <dbReference type="ChEBI" id="CHEBI:15377"/>
        <dbReference type="ChEBI" id="CHEBI:17029"/>
        <dbReference type="ChEBI" id="CHEBI:30089"/>
        <dbReference type="ChEBI" id="CHEBI:57704"/>
        <dbReference type="EC" id="3.5.1.41"/>
    </reaction>
    <physiologicalReaction direction="left-to-right" evidence="10">
        <dbReference type="Rhea" id="RHEA:10465"/>
    </physiologicalReaction>
</comment>
<sequence>MLWNNLSFAFLLQVVWCLIPFTQTIDKKQNRESLGFHGTVGGQSSESVNILFAAPAGQSLNYPEKSSTGVAPRDVWMKAYHRAKKDGNIPALKPSKIVDGIAVYTPGQNPCNFGSTECFRSSDILHASPGVSALSFDDGPHSTSDQLLQFLQSKSLKATHFIIGSEIQRNLQSFQNLDNAKHHFAVHTYSHPMMTSLDDEKVIGEIGWGMQAIHDNTKQKVIPKYWRPPYGDIDDRVRAIAKHVFGLETILWDQDPKDWCLSDQNPGASACATGRGPQTLKDLETKYKSYANENIKKGMLSLHHETSVRPIQAYKKLYSELKSKGWAIKNIPDMLNKPWYQA</sequence>
<evidence type="ECO:0000256" key="1">
    <source>
        <dbReference type="ARBA" id="ARBA00001941"/>
    </source>
</evidence>
<evidence type="ECO:0000256" key="5">
    <source>
        <dbReference type="ARBA" id="ARBA00023277"/>
    </source>
</evidence>
<proteinExistence type="predicted"/>
<evidence type="ECO:0000256" key="3">
    <source>
        <dbReference type="ARBA" id="ARBA00022622"/>
    </source>
</evidence>
<dbReference type="GO" id="GO:0098552">
    <property type="term" value="C:side of membrane"/>
    <property type="evidence" value="ECO:0007669"/>
    <property type="project" value="UniProtKB-KW"/>
</dbReference>
<dbReference type="GO" id="GO:0005886">
    <property type="term" value="C:plasma membrane"/>
    <property type="evidence" value="ECO:0007669"/>
    <property type="project" value="UniProtKB-SubCell"/>
</dbReference>
<evidence type="ECO:0000313" key="13">
    <source>
        <dbReference type="EMBL" id="CAH7686086.1"/>
    </source>
</evidence>
<dbReference type="GO" id="GO:0006032">
    <property type="term" value="P:chitin catabolic process"/>
    <property type="evidence" value="ECO:0007669"/>
    <property type="project" value="UniProtKB-KW"/>
</dbReference>
<feature type="domain" description="NodB homology" evidence="12">
    <location>
        <begin position="130"/>
        <end position="329"/>
    </location>
</feature>
<keyword evidence="14" id="KW-1185">Reference proteome</keyword>
<protein>
    <recommendedName>
        <fullName evidence="9">chitin deacetylase</fullName>
        <ecNumber evidence="9">3.5.1.41</ecNumber>
    </recommendedName>
</protein>
<comment type="caution">
    <text evidence="13">The sequence shown here is derived from an EMBL/GenBank/DDBJ whole genome shotgun (WGS) entry which is preliminary data.</text>
</comment>
<dbReference type="AlphaFoldDB" id="A0AAV0BH97"/>